<dbReference type="Proteomes" id="UP000807716">
    <property type="component" value="Unassembled WGS sequence"/>
</dbReference>
<name>A0A9P6Q052_9FUNG</name>
<dbReference type="EMBL" id="JAAAJB010000402">
    <property type="protein sequence ID" value="KAG0256595.1"/>
    <property type="molecule type" value="Genomic_DNA"/>
</dbReference>
<dbReference type="AlphaFoldDB" id="A0A9P6Q052"/>
<evidence type="ECO:0000313" key="2">
    <source>
        <dbReference type="Proteomes" id="UP000807716"/>
    </source>
</evidence>
<sequence length="167" mass="18705">MLQAWQTTFRTNEVGRRQLADKLAARGWRLCGQNPVSKICVGETDLCVAQLTARESAKGNGPVIVASGDSDYLAHDNVVLLRQNPKRRTEYCQYTQQEVISTLNKGKVAYCKTEADGAIAAHCQPLDMVVILDSDLLVYSTANTLYRPLRYNLRMMTVCQLRDKGHQ</sequence>
<comment type="caution">
    <text evidence="1">The sequence shown here is derived from an EMBL/GenBank/DDBJ whole genome shotgun (WGS) entry which is preliminary data.</text>
</comment>
<proteinExistence type="predicted"/>
<gene>
    <name evidence="1" type="ORF">DFQ27_005641</name>
</gene>
<dbReference type="OrthoDB" id="2423903at2759"/>
<organism evidence="1 2">
    <name type="scientific">Actinomortierella ambigua</name>
    <dbReference type="NCBI Taxonomy" id="1343610"/>
    <lineage>
        <taxon>Eukaryota</taxon>
        <taxon>Fungi</taxon>
        <taxon>Fungi incertae sedis</taxon>
        <taxon>Mucoromycota</taxon>
        <taxon>Mortierellomycotina</taxon>
        <taxon>Mortierellomycetes</taxon>
        <taxon>Mortierellales</taxon>
        <taxon>Mortierellaceae</taxon>
        <taxon>Actinomortierella</taxon>
    </lineage>
</organism>
<accession>A0A9P6Q052</accession>
<evidence type="ECO:0000313" key="1">
    <source>
        <dbReference type="EMBL" id="KAG0256595.1"/>
    </source>
</evidence>
<keyword evidence="2" id="KW-1185">Reference proteome</keyword>
<protein>
    <submittedName>
        <fullName evidence="1">Uncharacterized protein</fullName>
    </submittedName>
</protein>
<reference evidence="1" key="1">
    <citation type="journal article" date="2020" name="Fungal Divers.">
        <title>Resolving the Mortierellaceae phylogeny through synthesis of multi-gene phylogenetics and phylogenomics.</title>
        <authorList>
            <person name="Vandepol N."/>
            <person name="Liber J."/>
            <person name="Desiro A."/>
            <person name="Na H."/>
            <person name="Kennedy M."/>
            <person name="Barry K."/>
            <person name="Grigoriev I.V."/>
            <person name="Miller A.N."/>
            <person name="O'Donnell K."/>
            <person name="Stajich J.E."/>
            <person name="Bonito G."/>
        </authorList>
    </citation>
    <scope>NUCLEOTIDE SEQUENCE</scope>
    <source>
        <strain evidence="1">BC1065</strain>
    </source>
</reference>